<comment type="caution">
    <text evidence="2">The sequence shown here is derived from an EMBL/GenBank/DDBJ whole genome shotgun (WGS) entry which is preliminary data.</text>
</comment>
<proteinExistence type="predicted"/>
<dbReference type="RefSeq" id="WP_186507767.1">
    <property type="nucleotide sequence ID" value="NZ_JACNEP010000015.1"/>
</dbReference>
<dbReference type="EMBL" id="JACNEP010000015">
    <property type="protein sequence ID" value="MBC3767249.1"/>
    <property type="molecule type" value="Genomic_DNA"/>
</dbReference>
<dbReference type="Gene3D" id="2.60.40.3440">
    <property type="match status" value="1"/>
</dbReference>
<evidence type="ECO:0000313" key="3">
    <source>
        <dbReference type="Proteomes" id="UP000601768"/>
    </source>
</evidence>
<evidence type="ECO:0000256" key="1">
    <source>
        <dbReference type="SAM" id="Phobius"/>
    </source>
</evidence>
<dbReference type="Gene3D" id="2.60.40.3010">
    <property type="match status" value="1"/>
</dbReference>
<organism evidence="2 3">
    <name type="scientific">Neptunicella marina</name>
    <dbReference type="NCBI Taxonomy" id="2125989"/>
    <lineage>
        <taxon>Bacteria</taxon>
        <taxon>Pseudomonadati</taxon>
        <taxon>Pseudomonadota</taxon>
        <taxon>Gammaproteobacteria</taxon>
        <taxon>Alteromonadales</taxon>
        <taxon>Alteromonadaceae</taxon>
        <taxon>Neptunicella</taxon>
    </lineage>
</organism>
<accession>A0A8J6IVR3</accession>
<keyword evidence="1" id="KW-0472">Membrane</keyword>
<evidence type="ECO:0000313" key="2">
    <source>
        <dbReference type="EMBL" id="MBC3767249.1"/>
    </source>
</evidence>
<feature type="transmembrane region" description="Helical" evidence="1">
    <location>
        <begin position="551"/>
        <end position="570"/>
    </location>
</feature>
<reference evidence="2" key="1">
    <citation type="journal article" date="2018" name="Int. J. Syst. Evol. Microbiol.">
        <title>Neptunicella marina gen. nov., sp. nov., isolated from surface seawater.</title>
        <authorList>
            <person name="Liu X."/>
            <person name="Lai Q."/>
            <person name="Du Y."/>
            <person name="Zhang X."/>
            <person name="Liu Z."/>
            <person name="Sun F."/>
            <person name="Shao Z."/>
        </authorList>
    </citation>
    <scope>NUCLEOTIDE SEQUENCE</scope>
    <source>
        <strain evidence="2">S27-2</strain>
    </source>
</reference>
<dbReference type="Proteomes" id="UP000601768">
    <property type="component" value="Unassembled WGS sequence"/>
</dbReference>
<keyword evidence="3" id="KW-1185">Reference proteome</keyword>
<sequence length="577" mass="63556">MSFELTNGTQHLPIALYANDVSDAGALSASLRTSDQLDSQMLKLDVQLRNKGFDAPPELKILLPAELGLVEASEDVATKNGQTNQLIYKPDQHQLLWKGNLQPGSMELIDSEVPDTILLREQGIMPVPCNENGFECASFGAVVDFHFTFNGQDYTSLTISDNGFVVPGDVSIGDFTAIFNQTFPQADNLNNVIAPLWSEFYLSGYQTESVQGSGYLRTAIRNLNQRHYLVVEWDNVILAYFEDEMGEKTEIRPYLFQLWIEQNTDNIWFHYINVPSMPESATIGAENMQGDIGTNYYVDGQGQDIPPNGKTLKLVTYQPETASITANLQVRDGVRQLQNDSAVVDEDASVSIDVLNNDQQRPFVAIHSELVTEQTYKAVATQQLPVMPLDDSSLIVSKASNHGVASVEQGKIVYTPDTNFNGTDVFEYQVADSQGRLNAAAKVTLNVKAQNDAPVIHDPALESFSITAGDSLTISVQASDADDDELSFNWQQTSGVIVDTLKNGNQLTVSLSNVNTTEPMRFEVTASDGQLQSNKVTKVLEVKAGKKSGGISGPIMLLLLLSCCWLRWFVRNNQFNK</sequence>
<keyword evidence="1" id="KW-1133">Transmembrane helix</keyword>
<keyword evidence="1" id="KW-0812">Transmembrane</keyword>
<protein>
    <submittedName>
        <fullName evidence="2">Cadherin-like domain-containing protein</fullName>
    </submittedName>
</protein>
<dbReference type="AlphaFoldDB" id="A0A8J6IVR3"/>
<dbReference type="Pfam" id="PF17963">
    <property type="entry name" value="Big_9"/>
    <property type="match status" value="2"/>
</dbReference>
<name>A0A8J6IVR3_9ALTE</name>
<gene>
    <name evidence="2" type="ORF">H8B19_15315</name>
</gene>
<reference evidence="2" key="2">
    <citation type="submission" date="2020-08" db="EMBL/GenBank/DDBJ databases">
        <authorList>
            <person name="Lai Q."/>
        </authorList>
    </citation>
    <scope>NUCLEOTIDE SEQUENCE</scope>
    <source>
        <strain evidence="2">S27-2</strain>
    </source>
</reference>